<dbReference type="PRINTS" id="PR00260">
    <property type="entry name" value="CHEMTRNSDUCR"/>
</dbReference>
<protein>
    <recommendedName>
        <fullName evidence="3">Methyl-accepting transducer domain-containing protein</fullName>
    </recommendedName>
</protein>
<feature type="domain" description="Methyl-accepting transducer" evidence="3">
    <location>
        <begin position="1"/>
        <end position="69"/>
    </location>
</feature>
<sequence length="69" mass="7959">MDRITRDIEKRADRTNLLALNAAIEMVRAKECGRGVAVVTEEVRKLAEKSKQFLLHLSVQIFSYKKEQI</sequence>
<accession>A0A520KY69</accession>
<gene>
    <name evidence="4" type="ORF">EF807_01835</name>
</gene>
<dbReference type="PANTHER" id="PTHR43531">
    <property type="entry name" value="PROTEIN ICFG"/>
    <property type="match status" value="1"/>
</dbReference>
<keyword evidence="2" id="KW-0807">Transducer</keyword>
<evidence type="ECO:0000313" key="5">
    <source>
        <dbReference type="Proteomes" id="UP000320766"/>
    </source>
</evidence>
<dbReference type="AlphaFoldDB" id="A0A520KY69"/>
<evidence type="ECO:0000256" key="2">
    <source>
        <dbReference type="PROSITE-ProRule" id="PRU00284"/>
    </source>
</evidence>
<evidence type="ECO:0000256" key="1">
    <source>
        <dbReference type="ARBA" id="ARBA00022500"/>
    </source>
</evidence>
<dbReference type="Gene3D" id="1.10.287.950">
    <property type="entry name" value="Methyl-accepting chemotaxis protein"/>
    <property type="match status" value="1"/>
</dbReference>
<dbReference type="Pfam" id="PF00015">
    <property type="entry name" value="MCPsignal"/>
    <property type="match status" value="1"/>
</dbReference>
<dbReference type="GO" id="GO:0007165">
    <property type="term" value="P:signal transduction"/>
    <property type="evidence" value="ECO:0007669"/>
    <property type="project" value="UniProtKB-KW"/>
</dbReference>
<dbReference type="GO" id="GO:0004888">
    <property type="term" value="F:transmembrane signaling receptor activity"/>
    <property type="evidence" value="ECO:0007669"/>
    <property type="project" value="InterPro"/>
</dbReference>
<dbReference type="Proteomes" id="UP000320766">
    <property type="component" value="Unassembled WGS sequence"/>
</dbReference>
<evidence type="ECO:0000313" key="4">
    <source>
        <dbReference type="EMBL" id="RZN72012.1"/>
    </source>
</evidence>
<dbReference type="InterPro" id="IPR004089">
    <property type="entry name" value="MCPsignal_dom"/>
</dbReference>
<dbReference type="PROSITE" id="PS50111">
    <property type="entry name" value="CHEMOTAXIS_TRANSDUC_2"/>
    <property type="match status" value="1"/>
</dbReference>
<keyword evidence="1" id="KW-0145">Chemotaxis</keyword>
<dbReference type="PANTHER" id="PTHR43531:SF11">
    <property type="entry name" value="METHYL-ACCEPTING CHEMOTAXIS PROTEIN 3"/>
    <property type="match status" value="1"/>
</dbReference>
<dbReference type="InterPro" id="IPR004090">
    <property type="entry name" value="Chemotax_Me-accpt_rcpt"/>
</dbReference>
<dbReference type="GO" id="GO:0006935">
    <property type="term" value="P:chemotaxis"/>
    <property type="evidence" value="ECO:0007669"/>
    <property type="project" value="UniProtKB-KW"/>
</dbReference>
<proteinExistence type="predicted"/>
<dbReference type="InterPro" id="IPR051310">
    <property type="entry name" value="MCP_chemotaxis"/>
</dbReference>
<name>A0A520KY69_9EURY</name>
<dbReference type="SUPFAM" id="SSF58104">
    <property type="entry name" value="Methyl-accepting chemotaxis protein (MCP) signaling domain"/>
    <property type="match status" value="1"/>
</dbReference>
<reference evidence="4 5" key="1">
    <citation type="journal article" date="2019" name="Nat. Microbiol.">
        <title>Wide diversity of methane and short-chain alkane metabolisms in uncultured archaea.</title>
        <authorList>
            <person name="Borrel G."/>
            <person name="Adam P.S."/>
            <person name="McKay L.J."/>
            <person name="Chen L.X."/>
            <person name="Sierra-Garcia I.N."/>
            <person name="Sieber C.M."/>
            <person name="Letourneur Q."/>
            <person name="Ghozlane A."/>
            <person name="Andersen G.L."/>
            <person name="Li W.J."/>
            <person name="Hallam S.J."/>
            <person name="Muyzer G."/>
            <person name="de Oliveira V.M."/>
            <person name="Inskeep W.P."/>
            <person name="Banfield J.F."/>
            <person name="Gribaldo S."/>
        </authorList>
    </citation>
    <scope>NUCLEOTIDE SEQUENCE [LARGE SCALE GENOMIC DNA]</scope>
    <source>
        <strain evidence="4">NM1b</strain>
    </source>
</reference>
<organism evidence="4 5">
    <name type="scientific">Candidatus Methanolliviera hydrocarbonicum</name>
    <dbReference type="NCBI Taxonomy" id="2491085"/>
    <lineage>
        <taxon>Archaea</taxon>
        <taxon>Methanobacteriati</taxon>
        <taxon>Methanobacteriota</taxon>
        <taxon>Candidatus Methanoliparia</taxon>
        <taxon>Candidatus Methanoliparales</taxon>
        <taxon>Candidatus Methanollivieraceae</taxon>
        <taxon>Candidatus Methanolliviera</taxon>
    </lineage>
</organism>
<dbReference type="EMBL" id="RXIL01000032">
    <property type="protein sequence ID" value="RZN72012.1"/>
    <property type="molecule type" value="Genomic_DNA"/>
</dbReference>
<dbReference type="GO" id="GO:0005886">
    <property type="term" value="C:plasma membrane"/>
    <property type="evidence" value="ECO:0007669"/>
    <property type="project" value="TreeGrafter"/>
</dbReference>
<comment type="caution">
    <text evidence="4">The sequence shown here is derived from an EMBL/GenBank/DDBJ whole genome shotgun (WGS) entry which is preliminary data.</text>
</comment>
<evidence type="ECO:0000259" key="3">
    <source>
        <dbReference type="PROSITE" id="PS50111"/>
    </source>
</evidence>